<organism evidence="1 2">
    <name type="scientific">Rosa chinensis</name>
    <name type="common">China rose</name>
    <dbReference type="NCBI Taxonomy" id="74649"/>
    <lineage>
        <taxon>Eukaryota</taxon>
        <taxon>Viridiplantae</taxon>
        <taxon>Streptophyta</taxon>
        <taxon>Embryophyta</taxon>
        <taxon>Tracheophyta</taxon>
        <taxon>Spermatophyta</taxon>
        <taxon>Magnoliopsida</taxon>
        <taxon>eudicotyledons</taxon>
        <taxon>Gunneridae</taxon>
        <taxon>Pentapetalae</taxon>
        <taxon>rosids</taxon>
        <taxon>fabids</taxon>
        <taxon>Rosales</taxon>
        <taxon>Rosaceae</taxon>
        <taxon>Rosoideae</taxon>
        <taxon>Rosoideae incertae sedis</taxon>
        <taxon>Rosa</taxon>
    </lineage>
</organism>
<dbReference type="STRING" id="74649.A0A2P6R736"/>
<dbReference type="Gene3D" id="2.130.10.10">
    <property type="entry name" value="YVTN repeat-like/Quinoprotein amine dehydrogenase"/>
    <property type="match status" value="1"/>
</dbReference>
<dbReference type="InterPro" id="IPR015943">
    <property type="entry name" value="WD40/YVTN_repeat-like_dom_sf"/>
</dbReference>
<comment type="caution">
    <text evidence="1">The sequence shown here is derived from an EMBL/GenBank/DDBJ whole genome shotgun (WGS) entry which is preliminary data.</text>
</comment>
<dbReference type="SUPFAM" id="SSF50978">
    <property type="entry name" value="WD40 repeat-like"/>
    <property type="match status" value="1"/>
</dbReference>
<protein>
    <submittedName>
        <fullName evidence="1">Putative transcription factor WD40-like family</fullName>
    </submittedName>
</protein>
<evidence type="ECO:0000313" key="1">
    <source>
        <dbReference type="EMBL" id="PRQ42248.1"/>
    </source>
</evidence>
<name>A0A2P6R736_ROSCH</name>
<reference evidence="1 2" key="1">
    <citation type="journal article" date="2018" name="Nat. Genet.">
        <title>The Rosa genome provides new insights in the design of modern roses.</title>
        <authorList>
            <person name="Bendahmane M."/>
        </authorList>
    </citation>
    <scope>NUCLEOTIDE SEQUENCE [LARGE SCALE GENOMIC DNA]</scope>
    <source>
        <strain evidence="2">cv. Old Blush</strain>
    </source>
</reference>
<dbReference type="Proteomes" id="UP000238479">
    <property type="component" value="Chromosome 3"/>
</dbReference>
<dbReference type="Gramene" id="PRQ42248">
    <property type="protein sequence ID" value="PRQ42248"/>
    <property type="gene ID" value="RchiOBHm_Chr3g0455561"/>
</dbReference>
<keyword evidence="2" id="KW-1185">Reference proteome</keyword>
<sequence>MWDTSTVDLNNMLHGCIGSVLDITITYDNRSIIAASSSNKLYVWDANLGRVCYILTGHMDKLYAVDVSSQVVAL</sequence>
<dbReference type="InterPro" id="IPR036322">
    <property type="entry name" value="WD40_repeat_dom_sf"/>
</dbReference>
<accession>A0A2P6R736</accession>
<gene>
    <name evidence="1" type="ORF">RchiOBHm_Chr3g0455561</name>
</gene>
<evidence type="ECO:0000313" key="2">
    <source>
        <dbReference type="Proteomes" id="UP000238479"/>
    </source>
</evidence>
<dbReference type="AlphaFoldDB" id="A0A2P6R736"/>
<dbReference type="EMBL" id="PDCK01000041">
    <property type="protein sequence ID" value="PRQ42248.1"/>
    <property type="molecule type" value="Genomic_DNA"/>
</dbReference>
<proteinExistence type="predicted"/>